<dbReference type="Pfam" id="PF00580">
    <property type="entry name" value="UvrD-helicase"/>
    <property type="match status" value="1"/>
</dbReference>
<keyword evidence="1 5" id="KW-0547">Nucleotide-binding</keyword>
<dbReference type="InterPro" id="IPR048228">
    <property type="entry name" value="HelD_bacillota"/>
</dbReference>
<dbReference type="Gene3D" id="3.40.50.300">
    <property type="entry name" value="P-loop containing nucleotide triphosphate hydrolases"/>
    <property type="match status" value="3"/>
</dbReference>
<evidence type="ECO:0000256" key="3">
    <source>
        <dbReference type="ARBA" id="ARBA00022806"/>
    </source>
</evidence>
<feature type="domain" description="UvrD-like helicase ATP-binding" evidence="6">
    <location>
        <begin position="211"/>
        <end position="616"/>
    </location>
</feature>
<dbReference type="SUPFAM" id="SSF52540">
    <property type="entry name" value="P-loop containing nucleoside triphosphate hydrolases"/>
    <property type="match status" value="1"/>
</dbReference>
<dbReference type="Pfam" id="PF13538">
    <property type="entry name" value="UvrD_C_2"/>
    <property type="match status" value="1"/>
</dbReference>
<dbReference type="RefSeq" id="WP_377936932.1">
    <property type="nucleotide sequence ID" value="NZ_JBHUMF010000031.1"/>
</dbReference>
<keyword evidence="3 5" id="KW-0347">Helicase</keyword>
<evidence type="ECO:0000256" key="2">
    <source>
        <dbReference type="ARBA" id="ARBA00022801"/>
    </source>
</evidence>
<dbReference type="InterPro" id="IPR027417">
    <property type="entry name" value="P-loop_NTPase"/>
</dbReference>
<comment type="caution">
    <text evidence="7">The sequence shown here is derived from an EMBL/GenBank/DDBJ whole genome shotgun (WGS) entry which is preliminary data.</text>
</comment>
<proteinExistence type="predicted"/>
<protein>
    <submittedName>
        <fullName evidence="7">RNA polymerase recycling motor HelD</fullName>
    </submittedName>
</protein>
<dbReference type="PANTHER" id="PTHR11070">
    <property type="entry name" value="UVRD / RECB / PCRA DNA HELICASE FAMILY MEMBER"/>
    <property type="match status" value="1"/>
</dbReference>
<evidence type="ECO:0000313" key="7">
    <source>
        <dbReference type="EMBL" id="MFD2682231.1"/>
    </source>
</evidence>
<dbReference type="InterPro" id="IPR014016">
    <property type="entry name" value="UvrD-like_ATP-bd"/>
</dbReference>
<reference evidence="8" key="1">
    <citation type="journal article" date="2019" name="Int. J. Syst. Evol. Microbiol.">
        <title>The Global Catalogue of Microorganisms (GCM) 10K type strain sequencing project: providing services to taxonomists for standard genome sequencing and annotation.</title>
        <authorList>
            <consortium name="The Broad Institute Genomics Platform"/>
            <consortium name="The Broad Institute Genome Sequencing Center for Infectious Disease"/>
            <person name="Wu L."/>
            <person name="Ma J."/>
        </authorList>
    </citation>
    <scope>NUCLEOTIDE SEQUENCE [LARGE SCALE GENOMIC DNA]</scope>
    <source>
        <strain evidence="8">KCTC 3913</strain>
    </source>
</reference>
<dbReference type="EMBL" id="JBHUMF010000031">
    <property type="protein sequence ID" value="MFD2682231.1"/>
    <property type="molecule type" value="Genomic_DNA"/>
</dbReference>
<dbReference type="InterPro" id="IPR000212">
    <property type="entry name" value="DNA_helicase_UvrD/REP"/>
</dbReference>
<dbReference type="PROSITE" id="PS51198">
    <property type="entry name" value="UVRD_HELICASE_ATP_BIND"/>
    <property type="match status" value="1"/>
</dbReference>
<evidence type="ECO:0000259" key="6">
    <source>
        <dbReference type="PROSITE" id="PS51198"/>
    </source>
</evidence>
<keyword evidence="2 5" id="KW-0378">Hydrolase</keyword>
<name>A0ABW5RW36_9BACI</name>
<accession>A0ABW5RW36</accession>
<evidence type="ECO:0000256" key="1">
    <source>
        <dbReference type="ARBA" id="ARBA00022741"/>
    </source>
</evidence>
<evidence type="ECO:0000313" key="8">
    <source>
        <dbReference type="Proteomes" id="UP001597506"/>
    </source>
</evidence>
<dbReference type="Proteomes" id="UP001597506">
    <property type="component" value="Unassembled WGS sequence"/>
</dbReference>
<evidence type="ECO:0000256" key="5">
    <source>
        <dbReference type="PROSITE-ProRule" id="PRU00560"/>
    </source>
</evidence>
<dbReference type="PANTHER" id="PTHR11070:SF17">
    <property type="entry name" value="DNA HELICASE IV"/>
    <property type="match status" value="1"/>
</dbReference>
<dbReference type="InterPro" id="IPR027785">
    <property type="entry name" value="UvrD-like_helicase_C"/>
</dbReference>
<organism evidence="7 8">
    <name type="scientific">Bacillus seohaeanensis</name>
    <dbReference type="NCBI Taxonomy" id="284580"/>
    <lineage>
        <taxon>Bacteria</taxon>
        <taxon>Bacillati</taxon>
        <taxon>Bacillota</taxon>
        <taxon>Bacilli</taxon>
        <taxon>Bacillales</taxon>
        <taxon>Bacillaceae</taxon>
        <taxon>Bacillus</taxon>
    </lineage>
</organism>
<feature type="binding site" evidence="5">
    <location>
        <begin position="232"/>
        <end position="239"/>
    </location>
    <ligand>
        <name>ATP</name>
        <dbReference type="ChEBI" id="CHEBI:30616"/>
    </ligand>
</feature>
<sequence length="784" mass="91413">MLTNKEWNEEQQRVDLVKQEITNKREKLQNNTIDLKEGVMEIRKTFFDDIRLNFDDPKERVETEAAIRQQQELLSERERSHGILHKQINVLDRMKNSPYFGRIDFHENGEEQTDTLYIGIASVMDSDEENFLVYDWRAPISSLYYDYSPGPAEYKTMVGTIEGELELKRQFIIRDGTIKAMFDTGVTIGDELLQEVLGNNANTQMKSIVATIQKEQNKIIRNEKSRFLVVQGVAGSGKTSAALQRVAYLLYRYRDTLSSDNIMLLSPNPLFNSYVATVLPELGEDNMEQETLQGFIEKQLESDIVLEGPAEQMEYYLTAPKENGFNELLSGVQFKSTLEYKKLIDRYVAVLNTEGIAFTNIIFRGKSLLSSKAIEDHFYSLDTTLSIPNRMELTAEWILKQLAKKEVKEREKEWVTEKIQLLSKDEYAAVHKKLQEMKKKEEDSFDDIELEEVLLRKAIVRKRFRSLRKKVKQLRFINIRQNYLNLFKRWYNGIEFDIQLPSDWGIICQQTMGNLEKNKLSWEDATPYLYLKYLLKGRNANYRKIRHVFIDEAQDYSPFQFAYLKEIFPYSKMTILGDFNQAIYAHTAGKPTLLSNTFYESENFEKITLTRSYRSTQQIVEFTKDLVENGELIEPFNREGSKPEVFEVHNKNSLHEYITAKVNAFQSEGHQSIAIICKTMEECQSAYKNLQSTIQVEWMNDETYSFKKGVLIIPVYLAKGIEFDAVIIYNASNEQYNSEQERNLFYTACTRAMHKLAIYAVGKKSFFLEHVSSDKYELSTLKTK</sequence>
<keyword evidence="4 5" id="KW-0067">ATP-binding</keyword>
<evidence type="ECO:0000256" key="4">
    <source>
        <dbReference type="ARBA" id="ARBA00022840"/>
    </source>
</evidence>
<dbReference type="NCBIfam" id="NF041464">
    <property type="entry name" value="HelD_BACSU"/>
    <property type="match status" value="1"/>
</dbReference>
<keyword evidence="8" id="KW-1185">Reference proteome</keyword>
<gene>
    <name evidence="7" type="primary">helD</name>
    <name evidence="7" type="ORF">ACFSUL_15940</name>
</gene>